<accession>A0A927CQU0</accession>
<dbReference type="AlphaFoldDB" id="A0A927CQU0"/>
<dbReference type="CDD" id="cd02696">
    <property type="entry name" value="MurNAc-LAA"/>
    <property type="match status" value="1"/>
</dbReference>
<gene>
    <name evidence="3" type="ORF">IDH41_22780</name>
</gene>
<evidence type="ECO:0000256" key="1">
    <source>
        <dbReference type="ARBA" id="ARBA00022801"/>
    </source>
</evidence>
<dbReference type="EMBL" id="JACXIY010000030">
    <property type="protein sequence ID" value="MBD2871417.1"/>
    <property type="molecule type" value="Genomic_DNA"/>
</dbReference>
<dbReference type="InterPro" id="IPR002508">
    <property type="entry name" value="MurNAc-LAA_cat"/>
</dbReference>
<dbReference type="GO" id="GO:0030288">
    <property type="term" value="C:outer membrane-bounded periplasmic space"/>
    <property type="evidence" value="ECO:0007669"/>
    <property type="project" value="TreeGrafter"/>
</dbReference>
<name>A0A927CQU0_9BACL</name>
<comment type="caution">
    <text evidence="3">The sequence shown here is derived from an EMBL/GenBank/DDBJ whole genome shotgun (WGS) entry which is preliminary data.</text>
</comment>
<protein>
    <submittedName>
        <fullName evidence="3">N-acetylmuramoyl-L-alanine amidase</fullName>
    </submittedName>
</protein>
<dbReference type="RefSeq" id="WP_190865204.1">
    <property type="nucleotide sequence ID" value="NZ_JACXIY010000030.1"/>
</dbReference>
<proteinExistence type="predicted"/>
<dbReference type="GO" id="GO:0009253">
    <property type="term" value="P:peptidoglycan catabolic process"/>
    <property type="evidence" value="ECO:0007669"/>
    <property type="project" value="InterPro"/>
</dbReference>
<dbReference type="InterPro" id="IPR050695">
    <property type="entry name" value="N-acetylmuramoyl_amidase_3"/>
</dbReference>
<dbReference type="Proteomes" id="UP000632125">
    <property type="component" value="Unassembled WGS sequence"/>
</dbReference>
<dbReference type="PANTHER" id="PTHR30404:SF0">
    <property type="entry name" value="N-ACETYLMURAMOYL-L-ALANINE AMIDASE AMIC"/>
    <property type="match status" value="1"/>
</dbReference>
<reference evidence="3" key="1">
    <citation type="submission" date="2020-09" db="EMBL/GenBank/DDBJ databases">
        <title>A novel bacterium of genus Paenibacillus, isolated from South China Sea.</title>
        <authorList>
            <person name="Huang H."/>
            <person name="Mo K."/>
            <person name="Hu Y."/>
        </authorList>
    </citation>
    <scope>NUCLEOTIDE SEQUENCE</scope>
    <source>
        <strain evidence="3">IB182493</strain>
    </source>
</reference>
<dbReference type="GO" id="GO:0008745">
    <property type="term" value="F:N-acetylmuramoyl-L-alanine amidase activity"/>
    <property type="evidence" value="ECO:0007669"/>
    <property type="project" value="InterPro"/>
</dbReference>
<keyword evidence="1" id="KW-0378">Hydrolase</keyword>
<evidence type="ECO:0000313" key="4">
    <source>
        <dbReference type="Proteomes" id="UP000632125"/>
    </source>
</evidence>
<dbReference type="Pfam" id="PF01520">
    <property type="entry name" value="Amidase_3"/>
    <property type="match status" value="1"/>
</dbReference>
<dbReference type="PANTHER" id="PTHR30404">
    <property type="entry name" value="N-ACETYLMURAMOYL-L-ALANINE AMIDASE"/>
    <property type="match status" value="1"/>
</dbReference>
<evidence type="ECO:0000313" key="3">
    <source>
        <dbReference type="EMBL" id="MBD2871417.1"/>
    </source>
</evidence>
<feature type="domain" description="MurNAc-LAA" evidence="2">
    <location>
        <begin position="69"/>
        <end position="183"/>
    </location>
</feature>
<dbReference type="SUPFAM" id="SSF53187">
    <property type="entry name" value="Zn-dependent exopeptidases"/>
    <property type="match status" value="1"/>
</dbReference>
<dbReference type="SMART" id="SM00646">
    <property type="entry name" value="Ami_3"/>
    <property type="match status" value="1"/>
</dbReference>
<dbReference type="Gene3D" id="3.40.630.40">
    <property type="entry name" value="Zn-dependent exopeptidases"/>
    <property type="match status" value="1"/>
</dbReference>
<sequence>MAKLIAICDGHGMETAGKRTPMLPDGSFMRENEFNRAVAAMLDTHLRRCGFRTLPVAPTDADTPLHARIRLANTAGADFYISIHANAFGIGGWNGARGTETYYYTGSAEGRKAAEIIHRHLTGGTPLPNRGVKTSGSFAVLRDTVMPAVLVECAFMTNREDAALLLSGAYRAECAEELARGLCEYFNVPYIVEEAEVEEPGEVSGPMTAEDANKIIRFLSAAYMATDVPEARKEFNRLANELRIASGQPTQ</sequence>
<evidence type="ECO:0000259" key="2">
    <source>
        <dbReference type="SMART" id="SM00646"/>
    </source>
</evidence>
<organism evidence="3 4">
    <name type="scientific">Paenibacillus arenilitoris</name>
    <dbReference type="NCBI Taxonomy" id="2772299"/>
    <lineage>
        <taxon>Bacteria</taxon>
        <taxon>Bacillati</taxon>
        <taxon>Bacillota</taxon>
        <taxon>Bacilli</taxon>
        <taxon>Bacillales</taxon>
        <taxon>Paenibacillaceae</taxon>
        <taxon>Paenibacillus</taxon>
    </lineage>
</organism>
<keyword evidence="4" id="KW-1185">Reference proteome</keyword>